<keyword evidence="7" id="KW-0288">FMN</keyword>
<dbReference type="SUPFAM" id="SSF140490">
    <property type="entry name" value="Nqo1C-terminal domain-like"/>
    <property type="match status" value="1"/>
</dbReference>
<dbReference type="Proteomes" id="UP001215712">
    <property type="component" value="Unassembled WGS sequence"/>
</dbReference>
<dbReference type="Gene3D" id="3.90.1410.10">
    <property type="entry name" value="set domain protein methyltransferase, domain 1"/>
    <property type="match status" value="1"/>
</dbReference>
<dbReference type="PANTHER" id="PTHR11780:SF10">
    <property type="entry name" value="NADH DEHYDROGENASE [UBIQUINONE] FLAVOPROTEIN 1, MITOCHONDRIAL"/>
    <property type="match status" value="1"/>
</dbReference>
<dbReference type="FunFam" id="1.20.1440.230:FF:000001">
    <property type="entry name" value="Mitochondrial NADH dehydrogenase flavoprotein 1"/>
    <property type="match status" value="1"/>
</dbReference>
<dbReference type="InterPro" id="IPR037207">
    <property type="entry name" value="Nuop51_4Fe4S-bd_sf"/>
</dbReference>
<dbReference type="Gene3D" id="1.20.1440.230">
    <property type="entry name" value="NADH-ubiquinone oxidoreductase 51kDa subunit, iron-sulphur binding domain"/>
    <property type="match status" value="1"/>
</dbReference>
<keyword evidence="8" id="KW-0479">Metal-binding</keyword>
<keyword evidence="9" id="KW-1278">Translocase</keyword>
<dbReference type="PANTHER" id="PTHR11780">
    <property type="entry name" value="NADH-UBIQUINONE OXIDOREDUCTASE FLAVOPROTEIN 1 NDUFV1"/>
    <property type="match status" value="1"/>
</dbReference>
<dbReference type="InterPro" id="IPR046341">
    <property type="entry name" value="SET_dom_sf"/>
</dbReference>
<evidence type="ECO:0000256" key="5">
    <source>
        <dbReference type="ARBA" id="ARBA00022485"/>
    </source>
</evidence>
<dbReference type="GO" id="GO:0008137">
    <property type="term" value="F:NADH dehydrogenase (ubiquinone) activity"/>
    <property type="evidence" value="ECO:0007669"/>
    <property type="project" value="UniProtKB-EC"/>
</dbReference>
<keyword evidence="6" id="KW-0285">Flavoprotein</keyword>
<dbReference type="PROSITE" id="PS00644">
    <property type="entry name" value="COMPLEX1_51K_1"/>
    <property type="match status" value="1"/>
</dbReference>
<proteinExistence type="inferred from homology"/>
<evidence type="ECO:0000256" key="7">
    <source>
        <dbReference type="ARBA" id="ARBA00022643"/>
    </source>
</evidence>
<comment type="cofactor">
    <cofactor evidence="1">
        <name>FMN</name>
        <dbReference type="ChEBI" id="CHEBI:58210"/>
    </cofactor>
</comment>
<evidence type="ECO:0000256" key="3">
    <source>
        <dbReference type="ARBA" id="ARBA00003257"/>
    </source>
</evidence>
<dbReference type="EMBL" id="JAQJAN010000008">
    <property type="protein sequence ID" value="KAJ5724666.1"/>
    <property type="molecule type" value="Genomic_DNA"/>
</dbReference>
<evidence type="ECO:0000256" key="11">
    <source>
        <dbReference type="ARBA" id="ARBA00023014"/>
    </source>
</evidence>
<dbReference type="FunFam" id="3.10.20.600:FF:000001">
    <property type="entry name" value="NADH dehydrogenase [ubiquinone] flavoprotein 1, mitochondrial"/>
    <property type="match status" value="1"/>
</dbReference>
<evidence type="ECO:0000256" key="13">
    <source>
        <dbReference type="ARBA" id="ARBA00049551"/>
    </source>
</evidence>
<dbReference type="PROSITE" id="PS00645">
    <property type="entry name" value="COMPLEX1_51K_2"/>
    <property type="match status" value="1"/>
</dbReference>
<dbReference type="InterPro" id="IPR037225">
    <property type="entry name" value="Nuo51_FMN-bd_sf"/>
</dbReference>
<dbReference type="InterPro" id="IPR019575">
    <property type="entry name" value="Nuop51_4Fe4S-bd"/>
</dbReference>
<accession>A0AAD6MVM8</accession>
<comment type="catalytic activity">
    <reaction evidence="13">
        <text>a ubiquinone + NADH + 5 H(+)(in) = a ubiquinol + NAD(+) + 4 H(+)(out)</text>
        <dbReference type="Rhea" id="RHEA:29091"/>
        <dbReference type="Rhea" id="RHEA-COMP:9565"/>
        <dbReference type="Rhea" id="RHEA-COMP:9566"/>
        <dbReference type="ChEBI" id="CHEBI:15378"/>
        <dbReference type="ChEBI" id="CHEBI:16389"/>
        <dbReference type="ChEBI" id="CHEBI:17976"/>
        <dbReference type="ChEBI" id="CHEBI:57540"/>
        <dbReference type="ChEBI" id="CHEBI:57945"/>
        <dbReference type="EC" id="7.1.1.2"/>
    </reaction>
</comment>
<dbReference type="NCBIfam" id="NF010120">
    <property type="entry name" value="PRK13596.1"/>
    <property type="match status" value="1"/>
</dbReference>
<dbReference type="GO" id="GO:0046872">
    <property type="term" value="F:metal ion binding"/>
    <property type="evidence" value="ECO:0007669"/>
    <property type="project" value="UniProtKB-KW"/>
</dbReference>
<dbReference type="InterPro" id="IPR011538">
    <property type="entry name" value="Nuo51_FMN-bd"/>
</dbReference>
<evidence type="ECO:0000256" key="4">
    <source>
        <dbReference type="ARBA" id="ARBA00007523"/>
    </source>
</evidence>
<keyword evidence="11" id="KW-0411">Iron-sulfur</keyword>
<dbReference type="FunFam" id="3.40.50.11540:FF:000001">
    <property type="entry name" value="NADH dehydrogenase [ubiquinone] flavoprotein 1, mitochondrial"/>
    <property type="match status" value="1"/>
</dbReference>
<dbReference type="SUPFAM" id="SSF142019">
    <property type="entry name" value="Nqo1 FMN-binding domain-like"/>
    <property type="match status" value="1"/>
</dbReference>
<comment type="function">
    <text evidence="3">Core subunit of the mitochondrial membrane respiratory chain NADH dehydrogenase (Complex I) that is believed to belong to the minimal assembly required for catalysis. Complex I functions in the transfer of electrons from NADH to the respiratory chain. The immediate electron acceptor for the enzyme is believed to be ubiquinone.</text>
</comment>
<dbReference type="Pfam" id="PF22461">
    <property type="entry name" value="SLBB_2"/>
    <property type="match status" value="1"/>
</dbReference>
<keyword evidence="18" id="KW-1185">Reference proteome</keyword>
<evidence type="ECO:0000256" key="12">
    <source>
        <dbReference type="ARBA" id="ARBA00023027"/>
    </source>
</evidence>
<evidence type="ECO:0000256" key="8">
    <source>
        <dbReference type="ARBA" id="ARBA00022723"/>
    </source>
</evidence>
<evidence type="ECO:0000259" key="16">
    <source>
        <dbReference type="SMART" id="SM00928"/>
    </source>
</evidence>
<dbReference type="AlphaFoldDB" id="A0AAD6MVM8"/>
<evidence type="ECO:0000313" key="17">
    <source>
        <dbReference type="EMBL" id="KAJ5724666.1"/>
    </source>
</evidence>
<dbReference type="SUPFAM" id="SSF142984">
    <property type="entry name" value="Nqo1 middle domain-like"/>
    <property type="match status" value="1"/>
</dbReference>
<dbReference type="GO" id="GO:0051287">
    <property type="term" value="F:NAD binding"/>
    <property type="evidence" value="ECO:0007669"/>
    <property type="project" value="InterPro"/>
</dbReference>
<keyword evidence="12" id="KW-0520">NAD</keyword>
<evidence type="ECO:0000256" key="10">
    <source>
        <dbReference type="ARBA" id="ARBA00023004"/>
    </source>
</evidence>
<dbReference type="GO" id="GO:0051539">
    <property type="term" value="F:4 iron, 4 sulfur cluster binding"/>
    <property type="evidence" value="ECO:0007669"/>
    <property type="project" value="UniProtKB-KW"/>
</dbReference>
<keyword evidence="5" id="KW-0004">4Fe-4S</keyword>
<dbReference type="GO" id="GO:0010181">
    <property type="term" value="F:FMN binding"/>
    <property type="evidence" value="ECO:0007669"/>
    <property type="project" value="InterPro"/>
</dbReference>
<evidence type="ECO:0000256" key="6">
    <source>
        <dbReference type="ARBA" id="ARBA00022630"/>
    </source>
</evidence>
<dbReference type="SMART" id="SM00928">
    <property type="entry name" value="NADH_4Fe-4S"/>
    <property type="match status" value="1"/>
</dbReference>
<keyword evidence="10" id="KW-0408">Iron</keyword>
<comment type="cofactor">
    <cofactor evidence="2">
        <name>[4Fe-4S] cluster</name>
        <dbReference type="ChEBI" id="CHEBI:49883"/>
    </cofactor>
</comment>
<dbReference type="InterPro" id="IPR011537">
    <property type="entry name" value="NADH-UbQ_OxRdtase_suF"/>
</dbReference>
<evidence type="ECO:0000313" key="18">
    <source>
        <dbReference type="Proteomes" id="UP001215712"/>
    </source>
</evidence>
<sequence>MASPQEDKTKHSLEMHHALLEWVCKHGGYLNDACCIAHDTQRGVHVQVKADWSTAISSETRVINAPLGVTMSYFNAIDYTSARGSFSSHGVQFPRAFIDAAGVEETMAFFLMAQFLRGEQSFWYPYLRTLPQPGQLITPLFFGEEDVDWLQGTGIPDASVQRFQDWDQKYDSMIEKLDAAGFEGVGVFTWDLYLWAWTILTSRAFSAKVLSSAVEPSDLPEEGVSVLLPLIDLPNHRPLAKVEWRAGEQDVGMIILENASPGQEISNNYGPRNNEQLLMNYGFCIENNPTDYRIVKLGVPSDSPLGQAKARQIQEFPHLAKADEHYYIFNVSYPLLASERPMEHAIMSPALFNALTIMEANERERKSVEIEESGISIRKAYGTGRSTLAALAQTCLELIAHILQLQVSGQDLPAEPANLKQIFAQIYRNGQITMDKTALIIASYTLARAREHQRSEEWEDIKALLHEHFSKIPAGCLSDEIMSRVRVRILERQSLVPKNGELFRLGELFSLLPEDLQGPSQNFFMTRLANGPWATDPQVMFALAINFLVATALSDKMRPMLSSRLIRWVDFLIAEYPLSPMTSDDAESPAQQLLRVLSKDRDAFIELAIQDGINWFEQDSSWLVSDWLQWACTVGDAERVLIPFEPLQVLGTDDPTMAKQAVLYSGSSLHFLSLPPLFPLPPRPGAAARSFATVQEAPPVKHYGGLRDQDRIFTNLYSHHGADLKSAMKYGDWHRTKDIVQKGDDWLISEIKASGLRGRGGAGFPSGLKYSFMNFKDWEKDPRPRYLVINADEGEPGTCKDREIMRKDPQKLIEGCLVVGRAMNANAAYIYIRGEFYHEATVLQRAINEAYEAGLIGKNACGTGYDFDVYIHRGMGAYVCGEETSLIESIEGKAGKPRLKPPFPAAVGLFGCPSTVTNVETVAVVPTIVRRGASWFSSFGRERNAGTKLFCISGHVNNPVTVEEEMSISLRDLIEKHCGGVRGGWDNLLAVIPGGSSTPVIPKSVADNQLMDFDALKDSQTGLGTAAVIVMDKSTDIVRAISRLSTFYKHESCGQCTPCREGSKWTMQMMQRLETGNAREREIDMLQELTKQVEGHTICALGEAFAWPIQGLIRHFRPELEARIREYEKELGAAPFAGGWKPESRAEGKLISPGM</sequence>
<gene>
    <name evidence="17" type="ORF">N7493_006394</name>
</gene>
<dbReference type="Pfam" id="PF10589">
    <property type="entry name" value="NADH_4Fe-4S"/>
    <property type="match status" value="1"/>
</dbReference>
<evidence type="ECO:0000256" key="9">
    <source>
        <dbReference type="ARBA" id="ARBA00022967"/>
    </source>
</evidence>
<dbReference type="NCBIfam" id="TIGR01959">
    <property type="entry name" value="nuoF_fam"/>
    <property type="match status" value="1"/>
</dbReference>
<dbReference type="InterPro" id="IPR054765">
    <property type="entry name" value="SLBB_dom"/>
</dbReference>
<evidence type="ECO:0000256" key="1">
    <source>
        <dbReference type="ARBA" id="ARBA00001917"/>
    </source>
</evidence>
<dbReference type="InterPro" id="IPR050837">
    <property type="entry name" value="ComplexI_51kDa_subunit"/>
</dbReference>
<feature type="domain" description="NADH-ubiquinone oxidoreductase 51kDa subunit iron-sulphur binding" evidence="16">
    <location>
        <begin position="1038"/>
        <end position="1083"/>
    </location>
</feature>
<reference evidence="17" key="2">
    <citation type="submission" date="2023-01" db="EMBL/GenBank/DDBJ databases">
        <authorList>
            <person name="Petersen C."/>
        </authorList>
    </citation>
    <scope>NUCLEOTIDE SEQUENCE</scope>
    <source>
        <strain evidence="17">IBT 17514</strain>
    </source>
</reference>
<evidence type="ECO:0000256" key="15">
    <source>
        <dbReference type="ARBA" id="ARBA00072764"/>
    </source>
</evidence>
<comment type="similarity">
    <text evidence="4">Belongs to the complex I 51 kDa subunit family.</text>
</comment>
<comment type="subunit">
    <text evidence="14">Complex I is composed of about 40 different subunits. This is a component of the flavoprotein-sulfur (FP) fragment of the enzyme.</text>
</comment>
<dbReference type="SUPFAM" id="SSF82199">
    <property type="entry name" value="SET domain"/>
    <property type="match status" value="1"/>
</dbReference>
<dbReference type="InterPro" id="IPR001949">
    <property type="entry name" value="NADH-UbQ_OxRdtase_51kDa_CS"/>
</dbReference>
<dbReference type="GO" id="GO:0005739">
    <property type="term" value="C:mitochondrion"/>
    <property type="evidence" value="ECO:0007669"/>
    <property type="project" value="UniProtKB-ARBA"/>
</dbReference>
<protein>
    <recommendedName>
        <fullName evidence="15">NADH-ubiquinone oxidoreductase 51 kDa subunit, mitochondrial</fullName>
    </recommendedName>
</protein>
<organism evidence="17 18">
    <name type="scientific">Penicillium malachiteum</name>
    <dbReference type="NCBI Taxonomy" id="1324776"/>
    <lineage>
        <taxon>Eukaryota</taxon>
        <taxon>Fungi</taxon>
        <taxon>Dikarya</taxon>
        <taxon>Ascomycota</taxon>
        <taxon>Pezizomycotina</taxon>
        <taxon>Eurotiomycetes</taxon>
        <taxon>Eurotiomycetidae</taxon>
        <taxon>Eurotiales</taxon>
        <taxon>Aspergillaceae</taxon>
        <taxon>Penicillium</taxon>
    </lineage>
</organism>
<dbReference type="Pfam" id="PF01512">
    <property type="entry name" value="Complex1_51K"/>
    <property type="match status" value="1"/>
</dbReference>
<comment type="caution">
    <text evidence="17">The sequence shown here is derived from an EMBL/GenBank/DDBJ whole genome shotgun (WGS) entry which is preliminary data.</text>
</comment>
<dbReference type="Gene3D" id="3.40.50.11540">
    <property type="entry name" value="NADH-ubiquinone oxidoreductase 51kDa subunit"/>
    <property type="match status" value="1"/>
</dbReference>
<dbReference type="Gene3D" id="3.10.20.600">
    <property type="match status" value="1"/>
</dbReference>
<reference evidence="17" key="1">
    <citation type="journal article" date="2023" name="IMA Fungus">
        <title>Comparative genomic study of the Penicillium genus elucidates a diverse pangenome and 15 lateral gene transfer events.</title>
        <authorList>
            <person name="Petersen C."/>
            <person name="Sorensen T."/>
            <person name="Nielsen M.R."/>
            <person name="Sondergaard T.E."/>
            <person name="Sorensen J.L."/>
            <person name="Fitzpatrick D.A."/>
            <person name="Frisvad J.C."/>
            <person name="Nielsen K.L."/>
        </authorList>
    </citation>
    <scope>NUCLEOTIDE SEQUENCE</scope>
    <source>
        <strain evidence="17">IBT 17514</strain>
    </source>
</reference>
<evidence type="ECO:0000256" key="2">
    <source>
        <dbReference type="ARBA" id="ARBA00001966"/>
    </source>
</evidence>
<evidence type="ECO:0000256" key="14">
    <source>
        <dbReference type="ARBA" id="ARBA00063883"/>
    </source>
</evidence>
<name>A0AAD6MVM8_9EURO</name>